<feature type="transmembrane region" description="Helical" evidence="1">
    <location>
        <begin position="102"/>
        <end position="122"/>
    </location>
</feature>
<dbReference type="EMBL" id="JACHGN010000002">
    <property type="protein sequence ID" value="MBB5131039.1"/>
    <property type="molecule type" value="Genomic_DNA"/>
</dbReference>
<keyword evidence="1" id="KW-1133">Transmembrane helix</keyword>
<protein>
    <submittedName>
        <fullName evidence="2">Uncharacterized protein</fullName>
    </submittedName>
</protein>
<proteinExistence type="predicted"/>
<evidence type="ECO:0000313" key="2">
    <source>
        <dbReference type="EMBL" id="MBB5131039.1"/>
    </source>
</evidence>
<accession>A0A840NW52</accession>
<evidence type="ECO:0000313" key="3">
    <source>
        <dbReference type="Proteomes" id="UP000578449"/>
    </source>
</evidence>
<organism evidence="2 3">
    <name type="scientific">Thermocatellispora tengchongensis</name>
    <dbReference type="NCBI Taxonomy" id="1073253"/>
    <lineage>
        <taxon>Bacteria</taxon>
        <taxon>Bacillati</taxon>
        <taxon>Actinomycetota</taxon>
        <taxon>Actinomycetes</taxon>
        <taxon>Streptosporangiales</taxon>
        <taxon>Streptosporangiaceae</taxon>
        <taxon>Thermocatellispora</taxon>
    </lineage>
</organism>
<gene>
    <name evidence="2" type="ORF">HNP84_000745</name>
</gene>
<dbReference type="AlphaFoldDB" id="A0A840NW52"/>
<comment type="caution">
    <text evidence="2">The sequence shown here is derived from an EMBL/GenBank/DDBJ whole genome shotgun (WGS) entry which is preliminary data.</text>
</comment>
<name>A0A840NW52_9ACTN</name>
<dbReference type="Proteomes" id="UP000578449">
    <property type="component" value="Unassembled WGS sequence"/>
</dbReference>
<reference evidence="2 3" key="1">
    <citation type="submission" date="2020-08" db="EMBL/GenBank/DDBJ databases">
        <title>Genomic Encyclopedia of Type Strains, Phase IV (KMG-IV): sequencing the most valuable type-strain genomes for metagenomic binning, comparative biology and taxonomic classification.</title>
        <authorList>
            <person name="Goeker M."/>
        </authorList>
    </citation>
    <scope>NUCLEOTIDE SEQUENCE [LARGE SCALE GENOMIC DNA]</scope>
    <source>
        <strain evidence="2 3">DSM 45615</strain>
    </source>
</reference>
<keyword evidence="3" id="KW-1185">Reference proteome</keyword>
<keyword evidence="1" id="KW-0472">Membrane</keyword>
<evidence type="ECO:0000256" key="1">
    <source>
        <dbReference type="SAM" id="Phobius"/>
    </source>
</evidence>
<feature type="transmembrane region" description="Helical" evidence="1">
    <location>
        <begin position="77"/>
        <end position="96"/>
    </location>
</feature>
<keyword evidence="1" id="KW-0812">Transmembrane</keyword>
<dbReference type="RefSeq" id="WP_185047909.1">
    <property type="nucleotide sequence ID" value="NZ_BAABIX010000046.1"/>
</dbReference>
<sequence>MTGSPPQAAPAAAPADTAATDLHAALAARRDLGPDYEDAVVAGFLEKVEEQIERRVDARLTAARPHPARTRTQDAQALALAIVSLVLGVGGSAIALNSESNAFEGALLIWIGVIAVNAVFAFSRRRG</sequence>